<dbReference type="PANTHER" id="PTHR12246">
    <property type="entry name" value="PALMITOYLTRANSFERASE ZDHHC16"/>
    <property type="match status" value="1"/>
</dbReference>
<dbReference type="OrthoDB" id="331948at2759"/>
<keyword evidence="4 7" id="KW-1133">Transmembrane helix</keyword>
<feature type="transmembrane region" description="Helical" evidence="7">
    <location>
        <begin position="84"/>
        <end position="106"/>
    </location>
</feature>
<dbReference type="Proteomes" id="UP000695562">
    <property type="component" value="Unassembled WGS sequence"/>
</dbReference>
<keyword evidence="10" id="KW-1185">Reference proteome</keyword>
<dbReference type="InterPro" id="IPR001594">
    <property type="entry name" value="Palmitoyltrfase_DHHC"/>
</dbReference>
<keyword evidence="2 7" id="KW-0808">Transferase</keyword>
<evidence type="ECO:0000256" key="7">
    <source>
        <dbReference type="RuleBase" id="RU079119"/>
    </source>
</evidence>
<keyword evidence="5 7" id="KW-0472">Membrane</keyword>
<dbReference type="InterPro" id="IPR039859">
    <property type="entry name" value="PFA4/ZDH16/20/ERF2-like"/>
</dbReference>
<feature type="transmembrane region" description="Helical" evidence="7">
    <location>
        <begin position="12"/>
        <end position="37"/>
    </location>
</feature>
<protein>
    <recommendedName>
        <fullName evidence="7">Palmitoyltransferase</fullName>
        <ecNumber evidence="7">2.3.1.225</ecNumber>
    </recommendedName>
</protein>
<dbReference type="EC" id="2.3.1.225" evidence="7"/>
<comment type="caution">
    <text evidence="9">The sequence shown here is derived from an EMBL/GenBank/DDBJ whole genome shotgun (WGS) entry which is preliminary data.</text>
</comment>
<keyword evidence="3 7" id="KW-0812">Transmembrane</keyword>
<dbReference type="AlphaFoldDB" id="A0A8J4UWN1"/>
<dbReference type="PROSITE" id="PS50216">
    <property type="entry name" value="DHHC"/>
    <property type="match status" value="1"/>
</dbReference>
<evidence type="ECO:0000256" key="2">
    <source>
        <dbReference type="ARBA" id="ARBA00022679"/>
    </source>
</evidence>
<feature type="transmembrane region" description="Helical" evidence="7">
    <location>
        <begin position="218"/>
        <end position="244"/>
    </location>
</feature>
<dbReference type="Pfam" id="PF01529">
    <property type="entry name" value="DHHC"/>
    <property type="match status" value="1"/>
</dbReference>
<organism evidence="9 10">
    <name type="scientific">Polysphondylium violaceum</name>
    <dbReference type="NCBI Taxonomy" id="133409"/>
    <lineage>
        <taxon>Eukaryota</taxon>
        <taxon>Amoebozoa</taxon>
        <taxon>Evosea</taxon>
        <taxon>Eumycetozoa</taxon>
        <taxon>Dictyostelia</taxon>
        <taxon>Dictyosteliales</taxon>
        <taxon>Dictyosteliaceae</taxon>
        <taxon>Polysphondylium</taxon>
    </lineage>
</organism>
<comment type="domain">
    <text evidence="7">The DHHC domain is required for palmitoyltransferase activity.</text>
</comment>
<comment type="subcellular location">
    <subcellularLocation>
        <location evidence="1">Membrane</location>
        <topology evidence="1">Multi-pass membrane protein</topology>
    </subcellularLocation>
</comment>
<gene>
    <name evidence="9" type="ORF">CYY_008795</name>
</gene>
<evidence type="ECO:0000256" key="1">
    <source>
        <dbReference type="ARBA" id="ARBA00004141"/>
    </source>
</evidence>
<dbReference type="GO" id="GO:0019706">
    <property type="term" value="F:protein-cysteine S-palmitoyltransferase activity"/>
    <property type="evidence" value="ECO:0007669"/>
    <property type="project" value="UniProtKB-EC"/>
</dbReference>
<comment type="similarity">
    <text evidence="7">Belongs to the DHHC palmitoyltransferase family.</text>
</comment>
<feature type="transmembrane region" description="Helical" evidence="7">
    <location>
        <begin position="188"/>
        <end position="212"/>
    </location>
</feature>
<proteinExistence type="inferred from homology"/>
<evidence type="ECO:0000313" key="9">
    <source>
        <dbReference type="EMBL" id="KAF2069885.1"/>
    </source>
</evidence>
<comment type="catalytic activity">
    <reaction evidence="7">
        <text>L-cysteinyl-[protein] + hexadecanoyl-CoA = S-hexadecanoyl-L-cysteinyl-[protein] + CoA</text>
        <dbReference type="Rhea" id="RHEA:36683"/>
        <dbReference type="Rhea" id="RHEA-COMP:10131"/>
        <dbReference type="Rhea" id="RHEA-COMP:11032"/>
        <dbReference type="ChEBI" id="CHEBI:29950"/>
        <dbReference type="ChEBI" id="CHEBI:57287"/>
        <dbReference type="ChEBI" id="CHEBI:57379"/>
        <dbReference type="ChEBI" id="CHEBI:74151"/>
        <dbReference type="EC" id="2.3.1.225"/>
    </reaction>
</comment>
<feature type="domain" description="Palmitoyltransferase DHHC" evidence="8">
    <location>
        <begin position="141"/>
        <end position="261"/>
    </location>
</feature>
<name>A0A8J4UWN1_9MYCE</name>
<evidence type="ECO:0000256" key="4">
    <source>
        <dbReference type="ARBA" id="ARBA00022989"/>
    </source>
</evidence>
<accession>A0A8J4UWN1</accession>
<evidence type="ECO:0000256" key="5">
    <source>
        <dbReference type="ARBA" id="ARBA00023136"/>
    </source>
</evidence>
<dbReference type="EMBL" id="AJWJ01000579">
    <property type="protein sequence ID" value="KAF2069885.1"/>
    <property type="molecule type" value="Genomic_DNA"/>
</dbReference>
<reference evidence="9" key="1">
    <citation type="submission" date="2020-01" db="EMBL/GenBank/DDBJ databases">
        <title>Development of genomics and gene disruption for Polysphondylium violaceum indicates a role for the polyketide synthase stlB in stalk morphogenesis.</title>
        <authorList>
            <person name="Narita B."/>
            <person name="Kawabe Y."/>
            <person name="Kin K."/>
            <person name="Saito T."/>
            <person name="Gibbs R."/>
            <person name="Kuspa A."/>
            <person name="Muzny D."/>
            <person name="Queller D."/>
            <person name="Richards S."/>
            <person name="Strassman J."/>
            <person name="Sucgang R."/>
            <person name="Worley K."/>
            <person name="Schaap P."/>
        </authorList>
    </citation>
    <scope>NUCLEOTIDE SEQUENCE</scope>
    <source>
        <strain evidence="9">QSvi11</strain>
    </source>
</reference>
<sequence>MAQSFVDKLENVLTLFLRCIGPIFVFFASSLILWIAYVHFSILLPHQLSTFRLENENNNNNNNNNNIVDSSQSKGITLKYSLGFLYIVFQYSISIYLLFSIAFNYIMTIIVPPGNTPRDSDYSEQELIEYKSITHIKRSETYNKFCVTCRLPKIERAHHCQLCKTCVLRMDHHCPWVNNCVGQNNHRYFILFLLYLLVSCIYVCILSIPHVFGDIYGGYLPFSTLMTFVLTLTISLALGGLFFWQFYLVMTNQTTIEFLHNRTQSRKAKARGEVYKNPYHLGIANNLREFFKVTNLPWYYFAAPMSSGYDRNLAEKKRESVDAV</sequence>
<keyword evidence="6 7" id="KW-0012">Acyltransferase</keyword>
<dbReference type="GO" id="GO:0016020">
    <property type="term" value="C:membrane"/>
    <property type="evidence" value="ECO:0007669"/>
    <property type="project" value="UniProtKB-SubCell"/>
</dbReference>
<evidence type="ECO:0000313" key="10">
    <source>
        <dbReference type="Proteomes" id="UP000695562"/>
    </source>
</evidence>
<evidence type="ECO:0000256" key="6">
    <source>
        <dbReference type="ARBA" id="ARBA00023315"/>
    </source>
</evidence>
<evidence type="ECO:0000259" key="8">
    <source>
        <dbReference type="Pfam" id="PF01529"/>
    </source>
</evidence>
<evidence type="ECO:0000256" key="3">
    <source>
        <dbReference type="ARBA" id="ARBA00022692"/>
    </source>
</evidence>